<dbReference type="EMBL" id="JACXAA010000002">
    <property type="protein sequence ID" value="MBD2752440.1"/>
    <property type="molecule type" value="Genomic_DNA"/>
</dbReference>
<dbReference type="InterPro" id="IPR051786">
    <property type="entry name" value="ASN_synthetase/amidase"/>
</dbReference>
<dbReference type="PANTHER" id="PTHR43284:SF1">
    <property type="entry name" value="ASPARAGINE SYNTHETASE"/>
    <property type="match status" value="1"/>
</dbReference>
<evidence type="ECO:0000313" key="7">
    <source>
        <dbReference type="Proteomes" id="UP000653797"/>
    </source>
</evidence>
<feature type="domain" description="Asparagine synthetase" evidence="5">
    <location>
        <begin position="202"/>
        <end position="601"/>
    </location>
</feature>
<proteinExistence type="inferred from homology"/>
<dbReference type="RefSeq" id="WP_191038081.1">
    <property type="nucleotide sequence ID" value="NZ_JACXAA010000002.1"/>
</dbReference>
<evidence type="ECO:0000259" key="5">
    <source>
        <dbReference type="Pfam" id="PF00733"/>
    </source>
</evidence>
<comment type="caution">
    <text evidence="6">The sequence shown here is derived from an EMBL/GenBank/DDBJ whole genome shotgun (WGS) entry which is preliminary data.</text>
</comment>
<comment type="similarity">
    <text evidence="2">Belongs to the asparagine synthetase family.</text>
</comment>
<dbReference type="Gene3D" id="3.40.50.620">
    <property type="entry name" value="HUPs"/>
    <property type="match status" value="2"/>
</dbReference>
<comment type="catalytic activity">
    <reaction evidence="4">
        <text>L-aspartate + L-glutamine + ATP + H2O = L-asparagine + L-glutamate + AMP + diphosphate + H(+)</text>
        <dbReference type="Rhea" id="RHEA:12228"/>
        <dbReference type="ChEBI" id="CHEBI:15377"/>
        <dbReference type="ChEBI" id="CHEBI:15378"/>
        <dbReference type="ChEBI" id="CHEBI:29985"/>
        <dbReference type="ChEBI" id="CHEBI:29991"/>
        <dbReference type="ChEBI" id="CHEBI:30616"/>
        <dbReference type="ChEBI" id="CHEBI:33019"/>
        <dbReference type="ChEBI" id="CHEBI:58048"/>
        <dbReference type="ChEBI" id="CHEBI:58359"/>
        <dbReference type="ChEBI" id="CHEBI:456215"/>
        <dbReference type="EC" id="6.3.5.4"/>
    </reaction>
</comment>
<accession>A0A927GCE6</accession>
<dbReference type="InterPro" id="IPR014729">
    <property type="entry name" value="Rossmann-like_a/b/a_fold"/>
</dbReference>
<dbReference type="AlphaFoldDB" id="A0A927GCE6"/>
<dbReference type="GO" id="GO:0006529">
    <property type="term" value="P:asparagine biosynthetic process"/>
    <property type="evidence" value="ECO:0007669"/>
    <property type="project" value="InterPro"/>
</dbReference>
<organism evidence="6 7">
    <name type="scientific">Spirosoma validum</name>
    <dbReference type="NCBI Taxonomy" id="2771355"/>
    <lineage>
        <taxon>Bacteria</taxon>
        <taxon>Pseudomonadati</taxon>
        <taxon>Bacteroidota</taxon>
        <taxon>Cytophagia</taxon>
        <taxon>Cytophagales</taxon>
        <taxon>Cytophagaceae</taxon>
        <taxon>Spirosoma</taxon>
    </lineage>
</organism>
<dbReference type="InterPro" id="IPR029055">
    <property type="entry name" value="Ntn_hydrolases_N"/>
</dbReference>
<evidence type="ECO:0000256" key="1">
    <source>
        <dbReference type="ARBA" id="ARBA00005187"/>
    </source>
</evidence>
<sequence>MKHEVQLFTSQHKSFTFCDFDWKPTSFLSDQPDSEKRDIFFLKYNQIYVWECGLHSGKKIIESYLYYKEEFTEHITFRDSSFILYDSANDTIIAARDFMGNYPLYYFALPEENVFTFSFSMNALLASRLFIPAINYSKIIEYIACNIHALPNNQTFYQHVYRLLPAYVLCIKQDTINDFKRYGKFDLTKYQSFTDTEYIERFQQLFIESVQKNTDSFKKIAATLSGGLDSSAVCSVAQSLRNEPIHTFNFATQTAKAHENEFIEAVVNQWHTIHQTVEPGCSNYEAIRKLTELNGQPCFVFNYTIQLDLIEAAKQNNCDIFLSGHWGDQVVNYGTQYIQELVDKEEWAKAKMAIKQSFDYSLSVVKSAGSNSKKDKKKSARLYALRLLLGKEKRKQSWSNIPQTLWILYKEFDCRLEDLFTIFSQKIRHTKQITPPKIDKLIRPETLAECTRMKALYPPETLDISTTINAPISNAQKQHLNVIFKGNQTYGQEEYFEIYRQNSLRSAQPFFDADLIELSLSIPLRIKFDDGRKRGTLRKALTDYLPEKIVNRTTKAIFTDHYLHLFISLYADFEAHTPSDHPIWQIVNRTTFEENVKIVLNDQHHVHQKQVVMPPLVRIIHLAVWLDYTEQQKK</sequence>
<evidence type="ECO:0000256" key="3">
    <source>
        <dbReference type="ARBA" id="ARBA00012737"/>
    </source>
</evidence>
<name>A0A927GCE6_9BACT</name>
<evidence type="ECO:0000313" key="6">
    <source>
        <dbReference type="EMBL" id="MBD2752440.1"/>
    </source>
</evidence>
<dbReference type="PIRSF" id="PIRSF001589">
    <property type="entry name" value="Asn_synthetase_glu-h"/>
    <property type="match status" value="1"/>
</dbReference>
<keyword evidence="7" id="KW-1185">Reference proteome</keyword>
<dbReference type="Gene3D" id="3.60.20.10">
    <property type="entry name" value="Glutamine Phosphoribosylpyrophosphate, subunit 1, domain 1"/>
    <property type="match status" value="1"/>
</dbReference>
<dbReference type="PANTHER" id="PTHR43284">
    <property type="entry name" value="ASPARAGINE SYNTHETASE (GLUTAMINE-HYDROLYZING)"/>
    <property type="match status" value="1"/>
</dbReference>
<evidence type="ECO:0000256" key="2">
    <source>
        <dbReference type="ARBA" id="ARBA00005752"/>
    </source>
</evidence>
<dbReference type="SUPFAM" id="SSF52402">
    <property type="entry name" value="Adenine nucleotide alpha hydrolases-like"/>
    <property type="match status" value="1"/>
</dbReference>
<evidence type="ECO:0000256" key="4">
    <source>
        <dbReference type="ARBA" id="ARBA00048741"/>
    </source>
</evidence>
<reference evidence="6" key="1">
    <citation type="submission" date="2020-09" db="EMBL/GenBank/DDBJ databases">
        <authorList>
            <person name="Kim M.K."/>
        </authorList>
    </citation>
    <scope>NUCLEOTIDE SEQUENCE</scope>
    <source>
        <strain evidence="6">BT704</strain>
    </source>
</reference>
<protein>
    <recommendedName>
        <fullName evidence="3">asparagine synthase (glutamine-hydrolyzing)</fullName>
        <ecNumber evidence="3">6.3.5.4</ecNumber>
    </recommendedName>
</protein>
<dbReference type="InterPro" id="IPR006426">
    <property type="entry name" value="Asn_synth_AEB"/>
</dbReference>
<dbReference type="Pfam" id="PF00733">
    <property type="entry name" value="Asn_synthase"/>
    <property type="match status" value="1"/>
</dbReference>
<dbReference type="InterPro" id="IPR001962">
    <property type="entry name" value="Asn_synthase"/>
</dbReference>
<dbReference type="GO" id="GO:0004066">
    <property type="term" value="F:asparagine synthase (glutamine-hydrolyzing) activity"/>
    <property type="evidence" value="ECO:0007669"/>
    <property type="project" value="UniProtKB-EC"/>
</dbReference>
<gene>
    <name evidence="6" type="ORF">IC230_06040</name>
</gene>
<dbReference type="SUPFAM" id="SSF56235">
    <property type="entry name" value="N-terminal nucleophile aminohydrolases (Ntn hydrolases)"/>
    <property type="match status" value="1"/>
</dbReference>
<dbReference type="Proteomes" id="UP000653797">
    <property type="component" value="Unassembled WGS sequence"/>
</dbReference>
<dbReference type="EC" id="6.3.5.4" evidence="3"/>
<comment type="pathway">
    <text evidence="1">Amino-acid biosynthesis; L-asparagine biosynthesis; L-asparagine from L-aspartate (L-Gln route): step 1/1.</text>
</comment>